<dbReference type="GO" id="GO:0006355">
    <property type="term" value="P:regulation of DNA-templated transcription"/>
    <property type="evidence" value="ECO:0007669"/>
    <property type="project" value="UniProtKB-UniRule"/>
</dbReference>
<dbReference type="InterPro" id="IPR017856">
    <property type="entry name" value="Integrase-like_N"/>
</dbReference>
<sequence>MGRKWENIKRSKAKLDQQRGATFSRITKDIMKAAREGGPDPETNFLLKVAVAAARKANMPNENIQRAIARGAGLDSAERFDEIVYEGYGPGGVAIMMNIVTDNRNRTAADVRHIFSKHGGSLGETGCVSWMFKKRGVIEIDRGETPIGEDDLMMIALDAGAEDLVTEEDSYAIYTAPDALNQVMKQLEAAGVPVEKGEVAMVPTTTVAVSGEDAEQLMRLLDLLEEHDDVQNVYTNADISEA</sequence>
<dbReference type="GO" id="GO:0003677">
    <property type="term" value="F:DNA binding"/>
    <property type="evidence" value="ECO:0007669"/>
    <property type="project" value="UniProtKB-UniRule"/>
</dbReference>
<dbReference type="InterPro" id="IPR026564">
    <property type="entry name" value="Transcrip_reg_TACO1-like_dom3"/>
</dbReference>
<evidence type="ECO:0000256" key="4">
    <source>
        <dbReference type="ARBA" id="ARBA00023125"/>
    </source>
</evidence>
<dbReference type="FunFam" id="1.10.10.200:FF:000002">
    <property type="entry name" value="Probable transcriptional regulatory protein CLM62_37755"/>
    <property type="match status" value="1"/>
</dbReference>
<comment type="subcellular location">
    <subcellularLocation>
        <location evidence="6">Cytoplasm</location>
    </subcellularLocation>
</comment>
<evidence type="ECO:0000256" key="5">
    <source>
        <dbReference type="ARBA" id="ARBA00023163"/>
    </source>
</evidence>
<accession>A0A1Y2T6L7</accession>
<feature type="domain" description="TACO1/YebC-like second and third" evidence="7">
    <location>
        <begin position="81"/>
        <end position="237"/>
    </location>
</feature>
<dbReference type="Pfam" id="PF20772">
    <property type="entry name" value="TACO1_YebC_N"/>
    <property type="match status" value="1"/>
</dbReference>
<dbReference type="NCBIfam" id="NF001030">
    <property type="entry name" value="PRK00110.1"/>
    <property type="match status" value="1"/>
</dbReference>
<evidence type="ECO:0000259" key="7">
    <source>
        <dbReference type="Pfam" id="PF01709"/>
    </source>
</evidence>
<dbReference type="NCBIfam" id="TIGR01033">
    <property type="entry name" value="YebC/PmpR family DNA-binding transcriptional regulator"/>
    <property type="match status" value="1"/>
</dbReference>
<dbReference type="GO" id="GO:0005829">
    <property type="term" value="C:cytosol"/>
    <property type="evidence" value="ECO:0007669"/>
    <property type="project" value="TreeGrafter"/>
</dbReference>
<dbReference type="HAMAP" id="MF_00693">
    <property type="entry name" value="Transcrip_reg_TACO1"/>
    <property type="match status" value="1"/>
</dbReference>
<dbReference type="InterPro" id="IPR029072">
    <property type="entry name" value="YebC-like"/>
</dbReference>
<gene>
    <name evidence="9" type="ORF">A6D92_12750</name>
</gene>
<dbReference type="InterPro" id="IPR002876">
    <property type="entry name" value="Transcrip_reg_TACO1-like"/>
</dbReference>
<evidence type="ECO:0000256" key="6">
    <source>
        <dbReference type="HAMAP-Rule" id="MF_00693"/>
    </source>
</evidence>
<dbReference type="Gene3D" id="3.30.70.980">
    <property type="match status" value="2"/>
</dbReference>
<dbReference type="Gene3D" id="1.10.10.200">
    <property type="match status" value="1"/>
</dbReference>
<dbReference type="FunFam" id="3.30.70.980:FF:000002">
    <property type="entry name" value="Probable transcriptional regulatory protein YebC"/>
    <property type="match status" value="1"/>
</dbReference>
<comment type="similarity">
    <text evidence="1 6">Belongs to the TACO1 family.</text>
</comment>
<dbReference type="PANTHER" id="PTHR12532:SF6">
    <property type="entry name" value="TRANSCRIPTIONAL REGULATORY PROTEIN YEBC-RELATED"/>
    <property type="match status" value="1"/>
</dbReference>
<feature type="domain" description="TACO1/YebC-like N-terminal" evidence="8">
    <location>
        <begin position="3"/>
        <end position="73"/>
    </location>
</feature>
<dbReference type="InterPro" id="IPR048300">
    <property type="entry name" value="TACO1_YebC-like_2nd/3rd_dom"/>
</dbReference>
<dbReference type="SUPFAM" id="SSF75625">
    <property type="entry name" value="YebC-like"/>
    <property type="match status" value="1"/>
</dbReference>
<evidence type="ECO:0000256" key="2">
    <source>
        <dbReference type="ARBA" id="ARBA00022490"/>
    </source>
</evidence>
<dbReference type="EMBL" id="LWLV01001122">
    <property type="protein sequence ID" value="OTA40835.1"/>
    <property type="molecule type" value="Genomic_DNA"/>
</dbReference>
<evidence type="ECO:0000313" key="10">
    <source>
        <dbReference type="Proteomes" id="UP000194267"/>
    </source>
</evidence>
<dbReference type="NCBIfam" id="NF009044">
    <property type="entry name" value="PRK12378.1"/>
    <property type="match status" value="1"/>
</dbReference>
<evidence type="ECO:0000313" key="9">
    <source>
        <dbReference type="EMBL" id="OTA40835.1"/>
    </source>
</evidence>
<evidence type="ECO:0000256" key="3">
    <source>
        <dbReference type="ARBA" id="ARBA00023015"/>
    </source>
</evidence>
<keyword evidence="3 6" id="KW-0805">Transcription regulation</keyword>
<keyword evidence="5 6" id="KW-0804">Transcription</keyword>
<name>A0A1Y2T6L7_SYMTR</name>
<comment type="caution">
    <text evidence="9">The sequence shown here is derived from an EMBL/GenBank/DDBJ whole genome shotgun (WGS) entry which is preliminary data.</text>
</comment>
<dbReference type="InterPro" id="IPR049083">
    <property type="entry name" value="TACO1_YebC_N"/>
</dbReference>
<dbReference type="PANTHER" id="PTHR12532">
    <property type="entry name" value="TRANSLATIONAL ACTIVATOR OF CYTOCHROME C OXIDASE 1"/>
    <property type="match status" value="1"/>
</dbReference>
<organism evidence="9 10">
    <name type="scientific">Symbiobacterium thermophilum</name>
    <dbReference type="NCBI Taxonomy" id="2734"/>
    <lineage>
        <taxon>Bacteria</taxon>
        <taxon>Bacillati</taxon>
        <taxon>Bacillota</taxon>
        <taxon>Clostridia</taxon>
        <taxon>Eubacteriales</taxon>
        <taxon>Symbiobacteriaceae</taxon>
        <taxon>Symbiobacterium</taxon>
    </lineage>
</organism>
<evidence type="ECO:0000256" key="1">
    <source>
        <dbReference type="ARBA" id="ARBA00008724"/>
    </source>
</evidence>
<keyword evidence="4 6" id="KW-0238">DNA-binding</keyword>
<protein>
    <recommendedName>
        <fullName evidence="6">Probable transcriptional regulatory protein A6D92_12750</fullName>
    </recommendedName>
</protein>
<evidence type="ECO:0000259" key="8">
    <source>
        <dbReference type="Pfam" id="PF20772"/>
    </source>
</evidence>
<proteinExistence type="inferred from homology"/>
<reference evidence="10" key="1">
    <citation type="submission" date="2016-04" db="EMBL/GenBank/DDBJ databases">
        <authorList>
            <person name="Antunes L.P."/>
            <person name="Martins L.F."/>
            <person name="Pereira R.V."/>
            <person name="Thomas A.M."/>
            <person name="Barbosa D."/>
            <person name="Nascimento L."/>
            <person name="Silva G.M."/>
            <person name="Condomitti G.W."/>
            <person name="Digiampietri L.A."/>
            <person name="Lombardi K.C."/>
            <person name="Ramos P.L."/>
            <person name="Quaggio R.B."/>
            <person name="Oliveira J.C."/>
            <person name="Pascon R.C."/>
            <person name="Cruz J.B."/>
            <person name="Silva A.M."/>
            <person name="Setubal J.C."/>
        </authorList>
    </citation>
    <scope>NUCLEOTIDE SEQUENCE [LARGE SCALE GENOMIC DNA]</scope>
</reference>
<dbReference type="AlphaFoldDB" id="A0A1Y2T6L7"/>
<dbReference type="Proteomes" id="UP000194267">
    <property type="component" value="Unassembled WGS sequence"/>
</dbReference>
<keyword evidence="2 6" id="KW-0963">Cytoplasm</keyword>
<dbReference type="Pfam" id="PF01709">
    <property type="entry name" value="Transcrip_reg"/>
    <property type="match status" value="1"/>
</dbReference>